<evidence type="ECO:0000313" key="3">
    <source>
        <dbReference type="Proteomes" id="UP001178322"/>
    </source>
</evidence>
<dbReference type="SMART" id="SM00028">
    <property type="entry name" value="TPR"/>
    <property type="match status" value="2"/>
</dbReference>
<proteinExistence type="predicted"/>
<dbReference type="AlphaFoldDB" id="A0AAX3WYM1"/>
<dbReference type="SUPFAM" id="SSF48452">
    <property type="entry name" value="TPR-like"/>
    <property type="match status" value="1"/>
</dbReference>
<name>A0AAX3WYM1_9BACI</name>
<protein>
    <submittedName>
        <fullName evidence="2">Tetratricopeptide repeat protein</fullName>
    </submittedName>
</protein>
<dbReference type="PROSITE" id="PS50005">
    <property type="entry name" value="TPR"/>
    <property type="match status" value="1"/>
</dbReference>
<reference evidence="2" key="1">
    <citation type="submission" date="2023-05" db="EMBL/GenBank/DDBJ databases">
        <title>Comparative genomics of Bacillaceae isolates and their secondary metabolite potential.</title>
        <authorList>
            <person name="Song L."/>
            <person name="Nielsen L.J."/>
            <person name="Mohite O."/>
            <person name="Xu X."/>
            <person name="Weber T."/>
            <person name="Kovacs A.T."/>
        </authorList>
    </citation>
    <scope>NUCLEOTIDE SEQUENCE</scope>
    <source>
        <strain evidence="2">LY1</strain>
    </source>
</reference>
<keyword evidence="1" id="KW-0802">TPR repeat</keyword>
<feature type="repeat" description="TPR" evidence="1">
    <location>
        <begin position="164"/>
        <end position="197"/>
    </location>
</feature>
<gene>
    <name evidence="2" type="ORF">QNH24_03915</name>
</gene>
<dbReference type="EMBL" id="CP126101">
    <property type="protein sequence ID" value="WHY52394.1"/>
    <property type="molecule type" value="Genomic_DNA"/>
</dbReference>
<evidence type="ECO:0000313" key="2">
    <source>
        <dbReference type="EMBL" id="WHY52394.1"/>
    </source>
</evidence>
<dbReference type="Gene3D" id="1.25.40.10">
    <property type="entry name" value="Tetratricopeptide repeat domain"/>
    <property type="match status" value="1"/>
</dbReference>
<accession>A0AAX3WYM1</accession>
<dbReference type="RefSeq" id="WP_283870846.1">
    <property type="nucleotide sequence ID" value="NZ_CP126101.1"/>
</dbReference>
<sequence>MPKKQINPKLISALTGRELDSISPSPINKDLGGKYVKTIIDRKSKIEPIFQKNEMMMQCKRCGQKGKYDVGLISIDIPEKKEDIDNTIRQMTGYFRCNHCNAGGEWEDSSEVLMLSIMTLLDPDEFSDLCQIGKMQLYDGTSHQYATDGEEHLLQKIAKDPNDGFIWNRLGNLYQKGGRPELAMAAFEKSIEIDPKQMESHYSIGTLLSEVNDNQQAMHHFHQMMLTAEEYKQMDAENLRELLSFGLHVAFDIFIHSNGKIPLFPTTDVLLSFGKELDGETYTLDFEIHPDDLTSFYPIAESFMGKRVNEIPKKKRIKTAASLFKGKSK</sequence>
<organism evidence="2 3">
    <name type="scientific">Lysinibacillus pakistanensis</name>
    <dbReference type="NCBI Taxonomy" id="759811"/>
    <lineage>
        <taxon>Bacteria</taxon>
        <taxon>Bacillati</taxon>
        <taxon>Bacillota</taxon>
        <taxon>Bacilli</taxon>
        <taxon>Bacillales</taxon>
        <taxon>Bacillaceae</taxon>
        <taxon>Lysinibacillus</taxon>
    </lineage>
</organism>
<dbReference type="InterPro" id="IPR019734">
    <property type="entry name" value="TPR_rpt"/>
</dbReference>
<dbReference type="Proteomes" id="UP001178322">
    <property type="component" value="Chromosome"/>
</dbReference>
<dbReference type="Pfam" id="PF00515">
    <property type="entry name" value="TPR_1"/>
    <property type="match status" value="1"/>
</dbReference>
<evidence type="ECO:0000256" key="1">
    <source>
        <dbReference type="PROSITE-ProRule" id="PRU00339"/>
    </source>
</evidence>
<dbReference type="InterPro" id="IPR011990">
    <property type="entry name" value="TPR-like_helical_dom_sf"/>
</dbReference>